<dbReference type="Gene3D" id="2.60.120.260">
    <property type="entry name" value="Galactose-binding domain-like"/>
    <property type="match status" value="1"/>
</dbReference>
<keyword evidence="11" id="KW-0865">Zymogen</keyword>
<dbReference type="OrthoDB" id="300641at2759"/>
<keyword evidence="10 16" id="KW-0472">Membrane</keyword>
<evidence type="ECO:0000256" key="8">
    <source>
        <dbReference type="ARBA" id="ARBA00022837"/>
    </source>
</evidence>
<comment type="caution">
    <text evidence="19">The sequence shown here is derived from an EMBL/GenBank/DDBJ whole genome shotgun (WGS) entry which is preliminary data.</text>
</comment>
<dbReference type="PROSITE" id="PS51829">
    <property type="entry name" value="P_HOMO_B"/>
    <property type="match status" value="1"/>
</dbReference>
<feature type="compositionally biased region" description="Low complexity" evidence="15">
    <location>
        <begin position="701"/>
        <end position="714"/>
    </location>
</feature>
<feature type="compositionally biased region" description="Pro residues" evidence="15">
    <location>
        <begin position="646"/>
        <end position="663"/>
    </location>
</feature>
<dbReference type="InterPro" id="IPR015500">
    <property type="entry name" value="Peptidase_S8_subtilisin-rel"/>
</dbReference>
<keyword evidence="4 16" id="KW-0812">Transmembrane</keyword>
<dbReference type="InterPro" id="IPR034182">
    <property type="entry name" value="Kexin/furin"/>
</dbReference>
<feature type="active site" description="Charge relay system" evidence="13 14">
    <location>
        <position position="200"/>
    </location>
</feature>
<feature type="compositionally biased region" description="Polar residues" evidence="15">
    <location>
        <begin position="854"/>
        <end position="868"/>
    </location>
</feature>
<proteinExistence type="inferred from homology"/>
<dbReference type="AlphaFoldDB" id="A0A9Q5HVM4"/>
<name>A0A9Q5HVM4_SANBA</name>
<dbReference type="InterPro" id="IPR036852">
    <property type="entry name" value="Peptidase_S8/S53_dom_sf"/>
</dbReference>
<reference evidence="19" key="1">
    <citation type="submission" date="2016-06" db="EMBL/GenBank/DDBJ databases">
        <title>Draft Genome sequence of the fungus Inonotus baumii.</title>
        <authorList>
            <person name="Zhu H."/>
            <person name="Lin W."/>
        </authorList>
    </citation>
    <scope>NUCLEOTIDE SEQUENCE</scope>
    <source>
        <strain evidence="19">821</strain>
    </source>
</reference>
<evidence type="ECO:0000256" key="7">
    <source>
        <dbReference type="ARBA" id="ARBA00022825"/>
    </source>
</evidence>
<feature type="region of interest" description="Disordered" evidence="15">
    <location>
        <begin position="641"/>
        <end position="718"/>
    </location>
</feature>
<feature type="transmembrane region" description="Helical" evidence="16">
    <location>
        <begin position="736"/>
        <end position="757"/>
    </location>
</feature>
<evidence type="ECO:0000256" key="10">
    <source>
        <dbReference type="ARBA" id="ARBA00023136"/>
    </source>
</evidence>
<evidence type="ECO:0000256" key="4">
    <source>
        <dbReference type="ARBA" id="ARBA00022692"/>
    </source>
</evidence>
<evidence type="ECO:0000256" key="6">
    <source>
        <dbReference type="ARBA" id="ARBA00022801"/>
    </source>
</evidence>
<evidence type="ECO:0000256" key="5">
    <source>
        <dbReference type="ARBA" id="ARBA00022729"/>
    </source>
</evidence>
<evidence type="ECO:0000256" key="12">
    <source>
        <dbReference type="ARBA" id="ARBA00023180"/>
    </source>
</evidence>
<evidence type="ECO:0000256" key="11">
    <source>
        <dbReference type="ARBA" id="ARBA00023145"/>
    </source>
</evidence>
<evidence type="ECO:0000256" key="2">
    <source>
        <dbReference type="ARBA" id="ARBA00005325"/>
    </source>
</evidence>
<dbReference type="GO" id="GO:0016485">
    <property type="term" value="P:protein processing"/>
    <property type="evidence" value="ECO:0007669"/>
    <property type="project" value="TreeGrafter"/>
</dbReference>
<feature type="active site" description="Charge relay system" evidence="13 14">
    <location>
        <position position="238"/>
    </location>
</feature>
<sequence length="877" mass="95860">MRSPLPLALVALLHTIVFHVSVSSSVSHPTKRDYDSYDYFVLEHDPTVPLRDVLDTLNLELVEQAGQLRDHWLLRRPRHAGIHSREVEVLDALVRKRSLDPTLYSYKPEILRISRSVKHLARQIPRKRVKRDDSLLREPQAGDWTNMTSKVIAEREGITDPLFGDQWHLVNDENPVHMVNVAPVWDMGITGEGIISALVDDGLDFESDDLAPNFDADNSYDFNLHVPLPKPMLFDDHHGTRCAGQIAAVKNDVCGVGIAYDSKVAGIRILSGPISDVDEAAALNYGFQNTSIYSCSWGPSDDGRSMEGPSYLIQKAVVNGILNGRGGKGSIFVFASGNGAAQGDQCNFDGYTNSIYSVTVSAVDFKGLHPYYSEPCAANMVVSYSSGSGKHIVTTDVGKNKCSHSHGGTSAAAPNAVGILALALSIRPDLTWRDIQYLCVRTAKMINPDDPDWEDTASGRRFSYKYGYGSLDAYAFVTAAQDWELVKPQAWLHTTPIQINNGTMTLEGNLSGGEAIVPGGVTSKTTVTSDMLQATNFETLEHVTIKVWIQHTRRGDVEVGLTSPNGVKSVLAARRKLDADKNGFPGWTFMTVKHWEENPIGDWTIRVSDQGTEDQSGSFLGWQMTLWGSCVDPSHAETFVLADPDTPFPPPADPYDIPPPPTPSATRTKTHPKPTEHLPGDHGTAEGEADKPAFSSAQNDAAEPTASAPAESETMAPTADEGWFPGMYNLVANSKWFFGAMGGVVLFGAAGGAYFLWRRRAARRAQYKSIANDEMSMSAFDGRRGRAAGTKELYDAFGEVSDDEYADEETGLRQPLAQHPELGFHSGFLDDDERPQPLYTDEPNERDLRRETGASRSADGSKSPSSADGSWEHADPS</sequence>
<evidence type="ECO:0000256" key="15">
    <source>
        <dbReference type="SAM" id="MobiDB-lite"/>
    </source>
</evidence>
<dbReference type="Pfam" id="PF00082">
    <property type="entry name" value="Peptidase_S8"/>
    <property type="match status" value="1"/>
</dbReference>
<feature type="chain" id="PRO_5040177985" description="P/Homo B domain-containing protein" evidence="17">
    <location>
        <begin position="24"/>
        <end position="877"/>
    </location>
</feature>
<evidence type="ECO:0000256" key="13">
    <source>
        <dbReference type="PIRSR" id="PIRSR615500-1"/>
    </source>
</evidence>
<dbReference type="SUPFAM" id="SSF49785">
    <property type="entry name" value="Galactose-binding domain-like"/>
    <property type="match status" value="1"/>
</dbReference>
<evidence type="ECO:0000313" key="19">
    <source>
        <dbReference type="EMBL" id="OCB86705.1"/>
    </source>
</evidence>
<dbReference type="PROSITE" id="PS00137">
    <property type="entry name" value="SUBTILASE_HIS"/>
    <property type="match status" value="1"/>
</dbReference>
<organism evidence="19 20">
    <name type="scientific">Sanghuangporus baumii</name>
    <name type="common">Phellinus baumii</name>
    <dbReference type="NCBI Taxonomy" id="108892"/>
    <lineage>
        <taxon>Eukaryota</taxon>
        <taxon>Fungi</taxon>
        <taxon>Dikarya</taxon>
        <taxon>Basidiomycota</taxon>
        <taxon>Agaricomycotina</taxon>
        <taxon>Agaricomycetes</taxon>
        <taxon>Hymenochaetales</taxon>
        <taxon>Hymenochaetaceae</taxon>
        <taxon>Sanghuangporus</taxon>
    </lineage>
</organism>
<evidence type="ECO:0000256" key="1">
    <source>
        <dbReference type="ARBA" id="ARBA00004370"/>
    </source>
</evidence>
<dbReference type="SUPFAM" id="SSF52743">
    <property type="entry name" value="Subtilisin-like"/>
    <property type="match status" value="1"/>
</dbReference>
<keyword evidence="7 14" id="KW-0720">Serine protease</keyword>
<dbReference type="InterPro" id="IPR008979">
    <property type="entry name" value="Galactose-bd-like_sf"/>
</dbReference>
<comment type="subcellular location">
    <subcellularLocation>
        <location evidence="1">Membrane</location>
    </subcellularLocation>
</comment>
<evidence type="ECO:0000259" key="18">
    <source>
        <dbReference type="PROSITE" id="PS51829"/>
    </source>
</evidence>
<evidence type="ECO:0000256" key="16">
    <source>
        <dbReference type="SAM" id="Phobius"/>
    </source>
</evidence>
<dbReference type="InterPro" id="IPR023828">
    <property type="entry name" value="Peptidase_S8_Ser-AS"/>
</dbReference>
<feature type="region of interest" description="Disordered" evidence="15">
    <location>
        <begin position="815"/>
        <end position="877"/>
    </location>
</feature>
<evidence type="ECO:0000256" key="14">
    <source>
        <dbReference type="PROSITE-ProRule" id="PRU01240"/>
    </source>
</evidence>
<dbReference type="Pfam" id="PF01483">
    <property type="entry name" value="P_proprotein"/>
    <property type="match status" value="1"/>
</dbReference>
<dbReference type="InterPro" id="IPR000209">
    <property type="entry name" value="Peptidase_S8/S53_dom"/>
</dbReference>
<dbReference type="PROSITE" id="PS00138">
    <property type="entry name" value="SUBTILASE_SER"/>
    <property type="match status" value="1"/>
</dbReference>
<protein>
    <recommendedName>
        <fullName evidence="18">P/Homo B domain-containing protein</fullName>
    </recommendedName>
</protein>
<keyword evidence="8" id="KW-0106">Calcium</keyword>
<gene>
    <name evidence="19" type="ORF">A7U60_g6164</name>
</gene>
<dbReference type="GO" id="GO:0005802">
    <property type="term" value="C:trans-Golgi network"/>
    <property type="evidence" value="ECO:0007669"/>
    <property type="project" value="TreeGrafter"/>
</dbReference>
<accession>A0A9Q5HVM4</accession>
<dbReference type="Gene3D" id="3.40.50.200">
    <property type="entry name" value="Peptidase S8/S53 domain"/>
    <property type="match status" value="1"/>
</dbReference>
<feature type="active site" description="Charge relay system" evidence="13 14">
    <location>
        <position position="410"/>
    </location>
</feature>
<dbReference type="FunFam" id="2.60.120.260:FF:000026">
    <property type="entry name" value="proprotein convertase subtilisin/kexin type 7"/>
    <property type="match status" value="1"/>
</dbReference>
<dbReference type="PANTHER" id="PTHR42884">
    <property type="entry name" value="PROPROTEIN CONVERTASE SUBTILISIN/KEXIN-RELATED"/>
    <property type="match status" value="1"/>
</dbReference>
<dbReference type="FunFam" id="3.40.50.200:FF:000005">
    <property type="entry name" value="Proprotein convertase subtilisin/kexin type 7"/>
    <property type="match status" value="1"/>
</dbReference>
<feature type="compositionally biased region" description="Basic and acidic residues" evidence="15">
    <location>
        <begin position="673"/>
        <end position="691"/>
    </location>
</feature>
<keyword evidence="9 16" id="KW-1133">Transmembrane helix</keyword>
<evidence type="ECO:0000256" key="9">
    <source>
        <dbReference type="ARBA" id="ARBA00022989"/>
    </source>
</evidence>
<comment type="similarity">
    <text evidence="2">Belongs to the peptidase S8 family. Furin subfamily.</text>
</comment>
<dbReference type="EMBL" id="LNZH02000199">
    <property type="protein sequence ID" value="OCB86705.1"/>
    <property type="molecule type" value="Genomic_DNA"/>
</dbReference>
<evidence type="ECO:0000256" key="17">
    <source>
        <dbReference type="SAM" id="SignalP"/>
    </source>
</evidence>
<keyword evidence="6 14" id="KW-0378">Hydrolase</keyword>
<keyword evidence="3 14" id="KW-0645">Protease</keyword>
<dbReference type="PROSITE" id="PS51892">
    <property type="entry name" value="SUBTILASE"/>
    <property type="match status" value="1"/>
</dbReference>
<evidence type="ECO:0000313" key="20">
    <source>
        <dbReference type="Proteomes" id="UP000757232"/>
    </source>
</evidence>
<dbReference type="InterPro" id="IPR022398">
    <property type="entry name" value="Peptidase_S8_His-AS"/>
</dbReference>
<dbReference type="GO" id="GO:0004252">
    <property type="term" value="F:serine-type endopeptidase activity"/>
    <property type="evidence" value="ECO:0007669"/>
    <property type="project" value="UniProtKB-UniRule"/>
</dbReference>
<dbReference type="GO" id="GO:0000139">
    <property type="term" value="C:Golgi membrane"/>
    <property type="evidence" value="ECO:0007669"/>
    <property type="project" value="TreeGrafter"/>
</dbReference>
<keyword evidence="20" id="KW-1185">Reference proteome</keyword>
<dbReference type="GO" id="GO:0007323">
    <property type="term" value="P:peptide pheromone maturation"/>
    <property type="evidence" value="ECO:0007669"/>
    <property type="project" value="UniProtKB-ARBA"/>
</dbReference>
<dbReference type="Proteomes" id="UP000757232">
    <property type="component" value="Unassembled WGS sequence"/>
</dbReference>
<feature type="signal peptide" evidence="17">
    <location>
        <begin position="1"/>
        <end position="23"/>
    </location>
</feature>
<evidence type="ECO:0000256" key="3">
    <source>
        <dbReference type="ARBA" id="ARBA00022670"/>
    </source>
</evidence>
<feature type="domain" description="P/Homo B" evidence="18">
    <location>
        <begin position="486"/>
        <end position="632"/>
    </location>
</feature>
<dbReference type="PANTHER" id="PTHR42884:SF14">
    <property type="entry name" value="NEUROENDOCRINE CONVERTASE 1"/>
    <property type="match status" value="1"/>
</dbReference>
<dbReference type="InterPro" id="IPR002884">
    <property type="entry name" value="P_dom"/>
</dbReference>
<dbReference type="CDD" id="cd04059">
    <property type="entry name" value="Peptidases_S8_Protein_convertases_Kexins_Furin-like"/>
    <property type="match status" value="1"/>
</dbReference>
<keyword evidence="5 17" id="KW-0732">Signal</keyword>
<keyword evidence="12" id="KW-0325">Glycoprotein</keyword>
<dbReference type="PRINTS" id="PR00723">
    <property type="entry name" value="SUBTILISIN"/>
</dbReference>
<feature type="compositionally biased region" description="Basic and acidic residues" evidence="15">
    <location>
        <begin position="843"/>
        <end position="853"/>
    </location>
</feature>